<dbReference type="InterPro" id="IPR009057">
    <property type="entry name" value="Homeodomain-like_sf"/>
</dbReference>
<dbReference type="InterPro" id="IPR018060">
    <property type="entry name" value="HTH_AraC"/>
</dbReference>
<reference evidence="5 6" key="1">
    <citation type="submission" date="2020-05" db="EMBL/GenBank/DDBJ databases">
        <title>Genome Sequencing of Type Strains.</title>
        <authorList>
            <person name="Lemaire J.F."/>
            <person name="Inderbitzin P."/>
            <person name="Gregorio O.A."/>
            <person name="Collins S.B."/>
            <person name="Wespe N."/>
            <person name="Knight-Connoni V."/>
        </authorList>
    </citation>
    <scope>NUCLEOTIDE SEQUENCE [LARGE SCALE GENOMIC DNA]</scope>
    <source>
        <strain evidence="5 6">ATCC 25174</strain>
    </source>
</reference>
<sequence>MSFVYDERTSASRYVDVVWHTVDTSDGTYLASADARWDMIFTVGAHGSRVLLSGPSSQPTVVPYVAGNRNLGIRFAPGAYFTHVPVDAMRDRTVALPMPSPDTFVLAGSSWPFPGTDGVLVDARVDALVEALADRGLLARDDVVETALAGDPVPLSTRTVERHFTHTTGMSPRRVRQIARAREAVDRLQRGGGIADVAHALGYADQAHLTRDLKRLTGYTPGQSRDRDEPV</sequence>
<feature type="domain" description="HTH araC/xylS-type" evidence="4">
    <location>
        <begin position="123"/>
        <end position="227"/>
    </location>
</feature>
<proteinExistence type="predicted"/>
<accession>A0A7Y6A4V3</accession>
<organism evidence="5 6">
    <name type="scientific">Cellulomonas humilata</name>
    <dbReference type="NCBI Taxonomy" id="144055"/>
    <lineage>
        <taxon>Bacteria</taxon>
        <taxon>Bacillati</taxon>
        <taxon>Actinomycetota</taxon>
        <taxon>Actinomycetes</taxon>
        <taxon>Micrococcales</taxon>
        <taxon>Cellulomonadaceae</taxon>
        <taxon>Cellulomonas</taxon>
    </lineage>
</organism>
<evidence type="ECO:0000256" key="1">
    <source>
        <dbReference type="ARBA" id="ARBA00023015"/>
    </source>
</evidence>
<dbReference type="PROSITE" id="PS01124">
    <property type="entry name" value="HTH_ARAC_FAMILY_2"/>
    <property type="match status" value="1"/>
</dbReference>
<evidence type="ECO:0000259" key="4">
    <source>
        <dbReference type="PROSITE" id="PS01124"/>
    </source>
</evidence>
<keyword evidence="2" id="KW-0238">DNA-binding</keyword>
<evidence type="ECO:0000313" key="5">
    <source>
        <dbReference type="EMBL" id="NUU19829.1"/>
    </source>
</evidence>
<dbReference type="AlphaFoldDB" id="A0A7Y6A4V3"/>
<dbReference type="GO" id="GO:0003700">
    <property type="term" value="F:DNA-binding transcription factor activity"/>
    <property type="evidence" value="ECO:0007669"/>
    <property type="project" value="InterPro"/>
</dbReference>
<dbReference type="Proteomes" id="UP000565724">
    <property type="component" value="Unassembled WGS sequence"/>
</dbReference>
<comment type="caution">
    <text evidence="5">The sequence shown here is derived from an EMBL/GenBank/DDBJ whole genome shotgun (WGS) entry which is preliminary data.</text>
</comment>
<dbReference type="PANTHER" id="PTHR46796">
    <property type="entry name" value="HTH-TYPE TRANSCRIPTIONAL ACTIVATOR RHAS-RELATED"/>
    <property type="match status" value="1"/>
</dbReference>
<dbReference type="SMART" id="SM00342">
    <property type="entry name" value="HTH_ARAC"/>
    <property type="match status" value="1"/>
</dbReference>
<protein>
    <submittedName>
        <fullName evidence="5">AraC family transcriptional regulator</fullName>
    </submittedName>
</protein>
<keyword evidence="1" id="KW-0805">Transcription regulation</keyword>
<dbReference type="EMBL" id="JABMCI010000071">
    <property type="protein sequence ID" value="NUU19829.1"/>
    <property type="molecule type" value="Genomic_DNA"/>
</dbReference>
<gene>
    <name evidence="5" type="ORF">HP550_21505</name>
</gene>
<evidence type="ECO:0000313" key="6">
    <source>
        <dbReference type="Proteomes" id="UP000565724"/>
    </source>
</evidence>
<dbReference type="GO" id="GO:0043565">
    <property type="term" value="F:sequence-specific DNA binding"/>
    <property type="evidence" value="ECO:0007669"/>
    <property type="project" value="InterPro"/>
</dbReference>
<dbReference type="InterPro" id="IPR050204">
    <property type="entry name" value="AraC_XylS_family_regulators"/>
</dbReference>
<evidence type="ECO:0000256" key="2">
    <source>
        <dbReference type="ARBA" id="ARBA00023125"/>
    </source>
</evidence>
<keyword evidence="3" id="KW-0804">Transcription</keyword>
<dbReference type="Gene3D" id="1.10.10.60">
    <property type="entry name" value="Homeodomain-like"/>
    <property type="match status" value="1"/>
</dbReference>
<dbReference type="RefSeq" id="WP_175349713.1">
    <property type="nucleotide sequence ID" value="NZ_JABMCI010000071.1"/>
</dbReference>
<name>A0A7Y6A4V3_9CELL</name>
<dbReference type="SUPFAM" id="SSF46689">
    <property type="entry name" value="Homeodomain-like"/>
    <property type="match status" value="1"/>
</dbReference>
<keyword evidence="6" id="KW-1185">Reference proteome</keyword>
<dbReference type="Pfam" id="PF12833">
    <property type="entry name" value="HTH_18"/>
    <property type="match status" value="1"/>
</dbReference>
<evidence type="ECO:0000256" key="3">
    <source>
        <dbReference type="ARBA" id="ARBA00023163"/>
    </source>
</evidence>